<dbReference type="PANTHER" id="PTHR23226:SF377">
    <property type="entry name" value="ZINC FINGER AND SCAN DOMAIN-CONTAINING PROTEIN 20"/>
    <property type="match status" value="1"/>
</dbReference>
<comment type="subcellular location">
    <subcellularLocation>
        <location evidence="1">Nucleus</location>
    </subcellularLocation>
</comment>
<dbReference type="InterPro" id="IPR013087">
    <property type="entry name" value="Znf_C2H2_type"/>
</dbReference>
<keyword evidence="7" id="KW-0238">DNA-binding</keyword>
<evidence type="ECO:0000256" key="6">
    <source>
        <dbReference type="ARBA" id="ARBA00023015"/>
    </source>
</evidence>
<dbReference type="GO" id="GO:0008270">
    <property type="term" value="F:zinc ion binding"/>
    <property type="evidence" value="ECO:0007669"/>
    <property type="project" value="UniProtKB-KW"/>
</dbReference>
<dbReference type="FunFam" id="3.30.160.60:FF:002343">
    <property type="entry name" value="Zinc finger protein 33A"/>
    <property type="match status" value="1"/>
</dbReference>
<dbReference type="PANTHER" id="PTHR23226">
    <property type="entry name" value="ZINC FINGER AND SCAN DOMAIN-CONTAINING"/>
    <property type="match status" value="1"/>
</dbReference>
<evidence type="ECO:0000256" key="2">
    <source>
        <dbReference type="ARBA" id="ARBA00022723"/>
    </source>
</evidence>
<dbReference type="Gene3D" id="3.30.160.60">
    <property type="entry name" value="Classic Zinc Finger"/>
    <property type="match status" value="2"/>
</dbReference>
<evidence type="ECO:0000256" key="4">
    <source>
        <dbReference type="ARBA" id="ARBA00022771"/>
    </source>
</evidence>
<dbReference type="Pfam" id="PF16622">
    <property type="entry name" value="zf-C2H2_11"/>
    <property type="match status" value="1"/>
</dbReference>
<keyword evidence="9" id="KW-0539">Nucleus</keyword>
<keyword evidence="8" id="KW-0804">Transcription</keyword>
<evidence type="ECO:0000256" key="8">
    <source>
        <dbReference type="ARBA" id="ARBA00023163"/>
    </source>
</evidence>
<dbReference type="InterPro" id="IPR036236">
    <property type="entry name" value="Znf_C2H2_sf"/>
</dbReference>
<dbReference type="SUPFAM" id="SSF57667">
    <property type="entry name" value="beta-beta-alpha zinc fingers"/>
    <property type="match status" value="1"/>
</dbReference>
<feature type="compositionally biased region" description="Low complexity" evidence="11">
    <location>
        <begin position="63"/>
        <end position="72"/>
    </location>
</feature>
<dbReference type="AlphaFoldDB" id="A0A7R9DKI9"/>
<feature type="region of interest" description="Disordered" evidence="11">
    <location>
        <begin position="55"/>
        <end position="80"/>
    </location>
</feature>
<dbReference type="InterPro" id="IPR041697">
    <property type="entry name" value="Znf-C2H2_11"/>
</dbReference>
<accession>A0A7R9DKI9</accession>
<organism evidence="13">
    <name type="scientific">Timema cristinae</name>
    <name type="common">Walking stick</name>
    <dbReference type="NCBI Taxonomy" id="61476"/>
    <lineage>
        <taxon>Eukaryota</taxon>
        <taxon>Metazoa</taxon>
        <taxon>Ecdysozoa</taxon>
        <taxon>Arthropoda</taxon>
        <taxon>Hexapoda</taxon>
        <taxon>Insecta</taxon>
        <taxon>Pterygota</taxon>
        <taxon>Neoptera</taxon>
        <taxon>Polyneoptera</taxon>
        <taxon>Phasmatodea</taxon>
        <taxon>Timematodea</taxon>
        <taxon>Timematoidea</taxon>
        <taxon>Timematidae</taxon>
        <taxon>Timema</taxon>
    </lineage>
</organism>
<dbReference type="GO" id="GO:0000978">
    <property type="term" value="F:RNA polymerase II cis-regulatory region sequence-specific DNA binding"/>
    <property type="evidence" value="ECO:0007669"/>
    <property type="project" value="TreeGrafter"/>
</dbReference>
<evidence type="ECO:0000256" key="5">
    <source>
        <dbReference type="ARBA" id="ARBA00022833"/>
    </source>
</evidence>
<keyword evidence="2" id="KW-0479">Metal-binding</keyword>
<evidence type="ECO:0000313" key="13">
    <source>
        <dbReference type="EMBL" id="CAD7415262.1"/>
    </source>
</evidence>
<dbReference type="EMBL" id="OC325710">
    <property type="protein sequence ID" value="CAD7415262.1"/>
    <property type="molecule type" value="Genomic_DNA"/>
</dbReference>
<dbReference type="PROSITE" id="PS00028">
    <property type="entry name" value="ZINC_FINGER_C2H2_1"/>
    <property type="match status" value="1"/>
</dbReference>
<evidence type="ECO:0000256" key="3">
    <source>
        <dbReference type="ARBA" id="ARBA00022737"/>
    </source>
</evidence>
<proteinExistence type="predicted"/>
<evidence type="ECO:0000256" key="7">
    <source>
        <dbReference type="ARBA" id="ARBA00023125"/>
    </source>
</evidence>
<protein>
    <recommendedName>
        <fullName evidence="12">C2H2-type domain-containing protein</fullName>
    </recommendedName>
</protein>
<keyword evidence="4 10" id="KW-0863">Zinc-finger</keyword>
<dbReference type="GO" id="GO:0005634">
    <property type="term" value="C:nucleus"/>
    <property type="evidence" value="ECO:0007669"/>
    <property type="project" value="UniProtKB-SubCell"/>
</dbReference>
<feature type="domain" description="C2H2-type" evidence="12">
    <location>
        <begin position="136"/>
        <end position="163"/>
    </location>
</feature>
<sequence>MLDNRTPRRDSTHRPKEGVAFPCQHCETAFTSPLFLEKHSRYCRGLRRTQLTKIPPAVAGSRPPETTETGPDTEGHHQLPLSTCETSLTGRRSLAKRGGERAHECLDCGAKFRSNARSCRASTKPYCRIHTGERPYQCLECKAKFALSGDLVRHRRTHTDALSRMTEDYGPLESRDGNPVSFVIRSIPESFVAN</sequence>
<evidence type="ECO:0000259" key="12">
    <source>
        <dbReference type="PROSITE" id="PS50157"/>
    </source>
</evidence>
<dbReference type="SMART" id="SM00355">
    <property type="entry name" value="ZnF_C2H2"/>
    <property type="match status" value="2"/>
</dbReference>
<reference evidence="13" key="1">
    <citation type="submission" date="2020-11" db="EMBL/GenBank/DDBJ databases">
        <authorList>
            <person name="Tran Van P."/>
        </authorList>
    </citation>
    <scope>NUCLEOTIDE SEQUENCE</scope>
</reference>
<evidence type="ECO:0000256" key="10">
    <source>
        <dbReference type="PROSITE-ProRule" id="PRU00042"/>
    </source>
</evidence>
<feature type="domain" description="C2H2-type" evidence="12">
    <location>
        <begin position="103"/>
        <end position="135"/>
    </location>
</feature>
<evidence type="ECO:0000256" key="1">
    <source>
        <dbReference type="ARBA" id="ARBA00004123"/>
    </source>
</evidence>
<keyword evidence="5" id="KW-0862">Zinc</keyword>
<evidence type="ECO:0000256" key="11">
    <source>
        <dbReference type="SAM" id="MobiDB-lite"/>
    </source>
</evidence>
<dbReference type="GO" id="GO:0000981">
    <property type="term" value="F:DNA-binding transcription factor activity, RNA polymerase II-specific"/>
    <property type="evidence" value="ECO:0007669"/>
    <property type="project" value="TreeGrafter"/>
</dbReference>
<name>A0A7R9DKI9_TIMCR</name>
<gene>
    <name evidence="13" type="ORF">TCEB3V08_LOCUS12373</name>
</gene>
<dbReference type="PROSITE" id="PS50157">
    <property type="entry name" value="ZINC_FINGER_C2H2_2"/>
    <property type="match status" value="2"/>
</dbReference>
<keyword evidence="6" id="KW-0805">Transcription regulation</keyword>
<keyword evidence="3" id="KW-0677">Repeat</keyword>
<evidence type="ECO:0000256" key="9">
    <source>
        <dbReference type="ARBA" id="ARBA00023242"/>
    </source>
</evidence>